<dbReference type="InterPro" id="IPR016181">
    <property type="entry name" value="Acyl_CoA_acyltransferase"/>
</dbReference>
<feature type="domain" description="N-acetyltransferase" evidence="1">
    <location>
        <begin position="201"/>
        <end position="356"/>
    </location>
</feature>
<dbReference type="SUPFAM" id="SSF52218">
    <property type="entry name" value="Flavoproteins"/>
    <property type="match status" value="1"/>
</dbReference>
<dbReference type="Gene3D" id="3.40.50.360">
    <property type="match status" value="1"/>
</dbReference>
<dbReference type="PANTHER" id="PTHR43792:SF1">
    <property type="entry name" value="N-ACETYLTRANSFERASE DOMAIN-CONTAINING PROTEIN"/>
    <property type="match status" value="1"/>
</dbReference>
<organism evidence="2">
    <name type="scientific">bioreactor metagenome</name>
    <dbReference type="NCBI Taxonomy" id="1076179"/>
    <lineage>
        <taxon>unclassified sequences</taxon>
        <taxon>metagenomes</taxon>
        <taxon>ecological metagenomes</taxon>
    </lineage>
</organism>
<dbReference type="GO" id="GO:0016491">
    <property type="term" value="F:oxidoreductase activity"/>
    <property type="evidence" value="ECO:0007669"/>
    <property type="project" value="InterPro"/>
</dbReference>
<gene>
    <name evidence="2" type="ORF">SDC9_59336</name>
</gene>
<accession>A0A644XB55</accession>
<protein>
    <recommendedName>
        <fullName evidence="1">N-acetyltransferase domain-containing protein</fullName>
    </recommendedName>
</protein>
<evidence type="ECO:0000259" key="1">
    <source>
        <dbReference type="PROSITE" id="PS51186"/>
    </source>
</evidence>
<dbReference type="PROSITE" id="PS51186">
    <property type="entry name" value="GNAT"/>
    <property type="match status" value="1"/>
</dbReference>
<name>A0A644XB55_9ZZZZ</name>
<dbReference type="EMBL" id="VSSQ01002049">
    <property type="protein sequence ID" value="MPM12981.1"/>
    <property type="molecule type" value="Genomic_DNA"/>
</dbReference>
<dbReference type="Pfam" id="PF03358">
    <property type="entry name" value="FMN_red"/>
    <property type="match status" value="1"/>
</dbReference>
<dbReference type="GO" id="GO:0016747">
    <property type="term" value="F:acyltransferase activity, transferring groups other than amino-acyl groups"/>
    <property type="evidence" value="ECO:0007669"/>
    <property type="project" value="InterPro"/>
</dbReference>
<dbReference type="PANTHER" id="PTHR43792">
    <property type="entry name" value="GNAT FAMILY, PUTATIVE (AFU_ORTHOLOGUE AFUA_3G00765)-RELATED-RELATED"/>
    <property type="match status" value="1"/>
</dbReference>
<evidence type="ECO:0000313" key="2">
    <source>
        <dbReference type="EMBL" id="MPM12981.1"/>
    </source>
</evidence>
<sequence length="357" mass="41069">MTENRMLVFLGSPRSKGNTETMLSHFLSNYPGEYHIVDAYSAQIKACIDCRYCWKNNGCSLRDDMDLVYEELSHCNHLLIATPIYFAQPTAPLMAIFSRLQTYFASYRFRHEGSQLPYKKAGVLLTGGGSGGKKQTLRTIDMVLEHVNAFRVGEASSLKTDDIPASQDRKALEQIDLLLQQMQSPYFMESDHLGFSTWKPVDFSKAMELWGNPQVTKWIHKDGVMSRQEILDRFETEQKNQRDHQIQYWPVYLKANHEFIGCCGLRPYPSSPGTLEMGAHFLPSAWGHGYAKEASEQVMEYCRRRRLAKSLFAGHHPQNFNSGKVLGKLGFLYMGDEYYPPTGLMHPSYLYRWRKED</sequence>
<dbReference type="Gene3D" id="3.40.630.30">
    <property type="match status" value="1"/>
</dbReference>
<dbReference type="Pfam" id="PF13302">
    <property type="entry name" value="Acetyltransf_3"/>
    <property type="match status" value="1"/>
</dbReference>
<dbReference type="InterPro" id="IPR051531">
    <property type="entry name" value="N-acetyltransferase"/>
</dbReference>
<dbReference type="InterPro" id="IPR000182">
    <property type="entry name" value="GNAT_dom"/>
</dbReference>
<dbReference type="SUPFAM" id="SSF55729">
    <property type="entry name" value="Acyl-CoA N-acyltransferases (Nat)"/>
    <property type="match status" value="1"/>
</dbReference>
<reference evidence="2" key="1">
    <citation type="submission" date="2019-08" db="EMBL/GenBank/DDBJ databases">
        <authorList>
            <person name="Kucharzyk K."/>
            <person name="Murdoch R.W."/>
            <person name="Higgins S."/>
            <person name="Loffler F."/>
        </authorList>
    </citation>
    <scope>NUCLEOTIDE SEQUENCE</scope>
</reference>
<dbReference type="AlphaFoldDB" id="A0A644XB55"/>
<proteinExistence type="predicted"/>
<comment type="caution">
    <text evidence="2">The sequence shown here is derived from an EMBL/GenBank/DDBJ whole genome shotgun (WGS) entry which is preliminary data.</text>
</comment>
<dbReference type="InterPro" id="IPR029039">
    <property type="entry name" value="Flavoprotein-like_sf"/>
</dbReference>
<dbReference type="InterPro" id="IPR005025">
    <property type="entry name" value="FMN_Rdtase-like_dom"/>
</dbReference>